<gene>
    <name evidence="2" type="ORF">SAMN05421769_1836</name>
</gene>
<sequence length="105" mass="12513">MGLEIFWTQFAEDKLYDIFQYYKFKAGIKIAKKIINEIVDKTLILEQNNKAGQIEELLIERKQDFRYLVSGNYKIIYYINVKTNKVIIANVFDSRQNPLKLKETK</sequence>
<dbReference type="InterPro" id="IPR007712">
    <property type="entry name" value="RelE/ParE_toxin"/>
</dbReference>
<dbReference type="STRING" id="59733.SAMN05421769_1836"/>
<evidence type="ECO:0000313" key="2">
    <source>
        <dbReference type="EMBL" id="SIO02129.1"/>
    </source>
</evidence>
<dbReference type="AlphaFoldDB" id="A0A1N6G3K9"/>
<dbReference type="Proteomes" id="UP000184782">
    <property type="component" value="Unassembled WGS sequence"/>
</dbReference>
<dbReference type="OrthoDB" id="1031021at2"/>
<evidence type="ECO:0000256" key="1">
    <source>
        <dbReference type="ARBA" id="ARBA00022649"/>
    </source>
</evidence>
<dbReference type="RefSeq" id="WP_074229947.1">
    <property type="nucleotide sequence ID" value="NZ_FSRQ01000001.1"/>
</dbReference>
<dbReference type="Gene3D" id="3.30.2310.20">
    <property type="entry name" value="RelE-like"/>
    <property type="match status" value="1"/>
</dbReference>
<evidence type="ECO:0000313" key="3">
    <source>
        <dbReference type="Proteomes" id="UP000184782"/>
    </source>
</evidence>
<dbReference type="EMBL" id="FSRQ01000001">
    <property type="protein sequence ID" value="SIO02129.1"/>
    <property type="molecule type" value="Genomic_DNA"/>
</dbReference>
<organism evidence="2 3">
    <name type="scientific">Chryseobacterium scophthalmum</name>
    <dbReference type="NCBI Taxonomy" id="59733"/>
    <lineage>
        <taxon>Bacteria</taxon>
        <taxon>Pseudomonadati</taxon>
        <taxon>Bacteroidota</taxon>
        <taxon>Flavobacteriia</taxon>
        <taxon>Flavobacteriales</taxon>
        <taxon>Weeksellaceae</taxon>
        <taxon>Chryseobacterium group</taxon>
        <taxon>Chryseobacterium</taxon>
    </lineage>
</organism>
<keyword evidence="3" id="KW-1185">Reference proteome</keyword>
<name>A0A1N6G3K9_9FLAO</name>
<reference evidence="3" key="1">
    <citation type="submission" date="2016-12" db="EMBL/GenBank/DDBJ databases">
        <authorList>
            <person name="Varghese N."/>
            <person name="Submissions S."/>
        </authorList>
    </citation>
    <scope>NUCLEOTIDE SEQUENCE [LARGE SCALE GENOMIC DNA]</scope>
    <source>
        <strain evidence="3">DSM 16779</strain>
    </source>
</reference>
<proteinExistence type="predicted"/>
<dbReference type="Pfam" id="PF05016">
    <property type="entry name" value="ParE_toxin"/>
    <property type="match status" value="1"/>
</dbReference>
<accession>A0A1N6G3K9</accession>
<keyword evidence="1" id="KW-1277">Toxin-antitoxin system</keyword>
<protein>
    <submittedName>
        <fullName evidence="2">Plasmid stabilization system protein ParE</fullName>
    </submittedName>
</protein>
<dbReference type="InterPro" id="IPR035093">
    <property type="entry name" value="RelE/ParE_toxin_dom_sf"/>
</dbReference>